<proteinExistence type="predicted"/>
<feature type="region of interest" description="Disordered" evidence="1">
    <location>
        <begin position="974"/>
        <end position="1026"/>
    </location>
</feature>
<reference evidence="2 3" key="1">
    <citation type="submission" date="2021-08" db="EMBL/GenBank/DDBJ databases">
        <title>Draft Genome Sequence of Phanerochaete sordida strain YK-624.</title>
        <authorList>
            <person name="Mori T."/>
            <person name="Dohra H."/>
            <person name="Suzuki T."/>
            <person name="Kawagishi H."/>
            <person name="Hirai H."/>
        </authorList>
    </citation>
    <scope>NUCLEOTIDE SEQUENCE [LARGE SCALE GENOMIC DNA]</scope>
    <source>
        <strain evidence="2 3">YK-624</strain>
    </source>
</reference>
<accession>A0A9P3GT69</accession>
<comment type="caution">
    <text evidence="2">The sequence shown here is derived from an EMBL/GenBank/DDBJ whole genome shotgun (WGS) entry which is preliminary data.</text>
</comment>
<feature type="compositionally biased region" description="Acidic residues" evidence="1">
    <location>
        <begin position="64"/>
        <end position="73"/>
    </location>
</feature>
<feature type="region of interest" description="Disordered" evidence="1">
    <location>
        <begin position="61"/>
        <end position="84"/>
    </location>
</feature>
<feature type="compositionally biased region" description="Polar residues" evidence="1">
    <location>
        <begin position="578"/>
        <end position="591"/>
    </location>
</feature>
<sequence length="1207" mass="131491">MQWITEEDEVRWAWNDYDWGIDRMRKATLAELEGLAVKFESLETGQPDGNRTLWPAEVEAANQPDEEGMEVDSESQTKGPDDEDTAMVLSISVPEWGDRSATAPRRLSPQKLSRRTIDIPTAHHQNTIDDDAHAAVAGPTGLTGIQTRVERPPESGRAIHGPGQGDAKAGRVRTKDEIATCAARRPATKTPEKESCKKAVVKDEPERGLSSNPLAHLVSTLSTLALPLIKIIHLKNMASLKRGPLLKGGWVPPPPGDQQIRLEVHFPNNIDLRIPEITSQKILNLFIDVPPSHGPEAALANLRAHEVRTLDAATTPGHDVATPQFFQLRSASFILWSPDFASPYRAYEVSVFASIVTRPLTLASGKAFVPMSKWSALREVSAHRLELMTAYLPATSSFHGSALNECFVDTAARDLEARGEDPYGPPYVLEPSPVAVIQELILGSDGRDKPAHHPAATFEAKPKRLPTLPEMDESTQKNPPSPGSSYAAAYHLDYPQGSSSEFSSDLEYIDVAIPDEDHDDEEKVSAIAPSPPTVPESLDGDEAPASSLPPVEPSDPRPQRQAPLQASAPTPILRPVDENTNSLASSPTLSEASAMGGSGRYGIGVGPHFAAHLAAVLDSRPAASSTDEGRVGRNSPAPIPSLVRIRALKTADTINSNATSNALSVCKFEQHAATLHPIAAPQPVAFHDHDANSSIPIVAFAGIVPPTSTPNLQEGDVKAPPVINDEKPSAAQLAVSDFLNSLPAPIRNILESQKTSMDPLLPVTSTATTTNVVIVTDGHERHVSTSTAERVGSPAKDATASSQVASSPPSSMPSLEMLDDYFADHRATPAKPDTGDDALLKQKADKQRADNGPPPEYPQEDLRMGDDTSQDADLAADWRQQRPKPTYADTVRYHPIPRFLQQLDQATARRKKYKGPTVRRVLPSFPKRPRSPSSSVSDDSAHPDVAPYDTDLQWALVPYVPPIAESAPLMPLPFQHPGAAYKQPKGPPTRPKPDVHQQASSSRPTGRYVPPQKRADRSPPGKCPDTPIPVVGEFDHLLEPYADRCGTLFDSFQTYPLTADASARAISALRIRRTQVSLYQQIMEATTGPAYTHFLHHIQAFDDSTTARYQDCYFLRPDNEGNCYMFPKKMQDLRRARHFYLHRQHTAERDRRISEINKLLNPMVGEAPEYVVALRRSGRLGWDTGSAPFVLPPPARQAGPCIHYPVA</sequence>
<feature type="region of interest" description="Disordered" evidence="1">
    <location>
        <begin position="143"/>
        <end position="173"/>
    </location>
</feature>
<organism evidence="2 3">
    <name type="scientific">Phanerochaete sordida</name>
    <dbReference type="NCBI Taxonomy" id="48140"/>
    <lineage>
        <taxon>Eukaryota</taxon>
        <taxon>Fungi</taxon>
        <taxon>Dikarya</taxon>
        <taxon>Basidiomycota</taxon>
        <taxon>Agaricomycotina</taxon>
        <taxon>Agaricomycetes</taxon>
        <taxon>Polyporales</taxon>
        <taxon>Phanerochaetaceae</taxon>
        <taxon>Phanerochaete</taxon>
    </lineage>
</organism>
<gene>
    <name evidence="2" type="ORF">PsYK624_168400</name>
</gene>
<dbReference type="AlphaFoldDB" id="A0A9P3GT69"/>
<keyword evidence="3" id="KW-1185">Reference proteome</keyword>
<name>A0A9P3GT69_9APHY</name>
<dbReference type="EMBL" id="BPQB01000164">
    <property type="protein sequence ID" value="GJF00547.1"/>
    <property type="molecule type" value="Genomic_DNA"/>
</dbReference>
<feature type="compositionally biased region" description="Low complexity" evidence="1">
    <location>
        <begin position="798"/>
        <end position="814"/>
    </location>
</feature>
<protein>
    <submittedName>
        <fullName evidence="2">Uncharacterized protein</fullName>
    </submittedName>
</protein>
<feature type="region of interest" description="Disordered" evidence="1">
    <location>
        <begin position="843"/>
        <end position="869"/>
    </location>
</feature>
<feature type="region of interest" description="Disordered" evidence="1">
    <location>
        <begin position="908"/>
        <end position="944"/>
    </location>
</feature>
<feature type="region of interest" description="Disordered" evidence="1">
    <location>
        <begin position="445"/>
        <end position="489"/>
    </location>
</feature>
<dbReference type="Proteomes" id="UP000703269">
    <property type="component" value="Unassembled WGS sequence"/>
</dbReference>
<feature type="region of interest" description="Disordered" evidence="1">
    <location>
        <begin position="516"/>
        <end position="594"/>
    </location>
</feature>
<evidence type="ECO:0000313" key="2">
    <source>
        <dbReference type="EMBL" id="GJF00547.1"/>
    </source>
</evidence>
<feature type="region of interest" description="Disordered" evidence="1">
    <location>
        <begin position="776"/>
        <end position="816"/>
    </location>
</feature>
<evidence type="ECO:0000313" key="3">
    <source>
        <dbReference type="Proteomes" id="UP000703269"/>
    </source>
</evidence>
<evidence type="ECO:0000256" key="1">
    <source>
        <dbReference type="SAM" id="MobiDB-lite"/>
    </source>
</evidence>